<dbReference type="Pfam" id="PF01895">
    <property type="entry name" value="PhoU"/>
    <property type="match status" value="2"/>
</dbReference>
<evidence type="ECO:0000256" key="1">
    <source>
        <dbReference type="ARBA" id="ARBA00004496"/>
    </source>
</evidence>
<comment type="subunit">
    <text evidence="3 7">Homodimer.</text>
</comment>
<comment type="caution">
    <text evidence="9">The sequence shown here is derived from an EMBL/GenBank/DDBJ whole genome shotgun (WGS) entry which is preliminary data.</text>
</comment>
<name>A0A2A2H2V7_METBR</name>
<dbReference type="PIRSF" id="PIRSF003107">
    <property type="entry name" value="PhoU"/>
    <property type="match status" value="1"/>
</dbReference>
<keyword evidence="4 7" id="KW-0813">Transport</keyword>
<evidence type="ECO:0000313" key="9">
    <source>
        <dbReference type="EMBL" id="PAV03761.1"/>
    </source>
</evidence>
<dbReference type="Gene3D" id="1.20.58.220">
    <property type="entry name" value="Phosphate transport system protein phou homolog 2, domain 2"/>
    <property type="match status" value="1"/>
</dbReference>
<evidence type="ECO:0000259" key="8">
    <source>
        <dbReference type="Pfam" id="PF01895"/>
    </source>
</evidence>
<dbReference type="EMBL" id="LMVM01000037">
    <property type="protein sequence ID" value="PAV03761.1"/>
    <property type="molecule type" value="Genomic_DNA"/>
</dbReference>
<dbReference type="GO" id="GO:0006817">
    <property type="term" value="P:phosphate ion transport"/>
    <property type="evidence" value="ECO:0007669"/>
    <property type="project" value="UniProtKB-KW"/>
</dbReference>
<evidence type="ECO:0000256" key="4">
    <source>
        <dbReference type="ARBA" id="ARBA00022448"/>
    </source>
</evidence>
<dbReference type="NCBIfam" id="TIGR02135">
    <property type="entry name" value="phoU_full"/>
    <property type="match status" value="1"/>
</dbReference>
<evidence type="ECO:0000256" key="2">
    <source>
        <dbReference type="ARBA" id="ARBA00008107"/>
    </source>
</evidence>
<dbReference type="InterPro" id="IPR038078">
    <property type="entry name" value="PhoU-like_sf"/>
</dbReference>
<dbReference type="AlphaFoldDB" id="A0A2A2H2V7"/>
<dbReference type="RefSeq" id="WP_069584174.1">
    <property type="nucleotide sequence ID" value="NZ_LMVM01000037.1"/>
</dbReference>
<sequence>MERKKYPRILFRKRLKELKEDVNEIGQIAIQAHKDAIKAFNDYDKDLLDGVIKSRDKIEELSFHLERKCISIIASEQPVAMDLRFIEACIKVGSHLKRIGSLSVNIAEAAKNLKGEEIPARSMEDLNHMANLVQMMLSKGLYSFIDQNMDMARELRHDDDKVDDLFDQSLENVTSSMFQNKDSISYMIYLLFIARFLERIADRAVSLGDRTIFMITCEKPKRLELKK</sequence>
<gene>
    <name evidence="9" type="ORF">ASJ80_02020</name>
</gene>
<reference evidence="9 10" key="1">
    <citation type="journal article" date="2017" name="BMC Genomics">
        <title>Genomic analysis of methanogenic archaea reveals a shift towards energy conservation.</title>
        <authorList>
            <person name="Gilmore S.P."/>
            <person name="Henske J.K."/>
            <person name="Sexton J.A."/>
            <person name="Solomon K.V."/>
            <person name="Seppala S."/>
            <person name="Yoo J.I."/>
            <person name="Huyett L.M."/>
            <person name="Pressman A."/>
            <person name="Cogan J.Z."/>
            <person name="Kivenson V."/>
            <person name="Peng X."/>
            <person name="Tan Y."/>
            <person name="Valentine D.L."/>
            <person name="O'Malley M.A."/>
        </authorList>
    </citation>
    <scope>NUCLEOTIDE SEQUENCE [LARGE SCALE GENOMIC DNA]</scope>
    <source>
        <strain evidence="9 10">M.o.H.</strain>
    </source>
</reference>
<dbReference type="OrthoDB" id="7738at2157"/>
<proteinExistence type="inferred from homology"/>
<feature type="domain" description="PhoU" evidence="8">
    <location>
        <begin position="126"/>
        <end position="210"/>
    </location>
</feature>
<evidence type="ECO:0000313" key="10">
    <source>
        <dbReference type="Proteomes" id="UP000217784"/>
    </source>
</evidence>
<comment type="subcellular location">
    <subcellularLocation>
        <location evidence="1 7">Cytoplasm</location>
    </subcellularLocation>
</comment>
<comment type="similarity">
    <text evidence="2 7">Belongs to the PhoU family.</text>
</comment>
<accession>A0A2A2H2V7</accession>
<dbReference type="InterPro" id="IPR026022">
    <property type="entry name" value="PhoU_dom"/>
</dbReference>
<evidence type="ECO:0000256" key="3">
    <source>
        <dbReference type="ARBA" id="ARBA00011738"/>
    </source>
</evidence>
<dbReference type="InterPro" id="IPR028366">
    <property type="entry name" value="PhoU"/>
</dbReference>
<dbReference type="PANTHER" id="PTHR42930:SF3">
    <property type="entry name" value="PHOSPHATE-SPECIFIC TRANSPORT SYSTEM ACCESSORY PROTEIN PHOU"/>
    <property type="match status" value="1"/>
</dbReference>
<feature type="domain" description="PhoU" evidence="8">
    <location>
        <begin position="22"/>
        <end position="109"/>
    </location>
</feature>
<dbReference type="GO" id="GO:0045936">
    <property type="term" value="P:negative regulation of phosphate metabolic process"/>
    <property type="evidence" value="ECO:0007669"/>
    <property type="project" value="InterPro"/>
</dbReference>
<dbReference type="Proteomes" id="UP000217784">
    <property type="component" value="Unassembled WGS sequence"/>
</dbReference>
<keyword evidence="5 7" id="KW-0963">Cytoplasm</keyword>
<dbReference type="GO" id="GO:0030643">
    <property type="term" value="P:intracellular phosphate ion homeostasis"/>
    <property type="evidence" value="ECO:0007669"/>
    <property type="project" value="InterPro"/>
</dbReference>
<evidence type="ECO:0000256" key="6">
    <source>
        <dbReference type="ARBA" id="ARBA00022592"/>
    </source>
</evidence>
<dbReference type="PANTHER" id="PTHR42930">
    <property type="entry name" value="PHOSPHATE-SPECIFIC TRANSPORT SYSTEM ACCESSORY PROTEIN PHOU"/>
    <property type="match status" value="1"/>
</dbReference>
<dbReference type="GO" id="GO:0005737">
    <property type="term" value="C:cytoplasm"/>
    <property type="evidence" value="ECO:0007669"/>
    <property type="project" value="UniProtKB-SubCell"/>
</dbReference>
<comment type="function">
    <text evidence="7">Plays a role in the regulation of phosphate uptake.</text>
</comment>
<evidence type="ECO:0000256" key="7">
    <source>
        <dbReference type="PIRNR" id="PIRNR003107"/>
    </source>
</evidence>
<keyword evidence="6 7" id="KW-0592">Phosphate transport</keyword>
<keyword evidence="10" id="KW-1185">Reference proteome</keyword>
<protein>
    <recommendedName>
        <fullName evidence="7">Phosphate-specific transport system accessory protein PhoU</fullName>
    </recommendedName>
</protein>
<organism evidence="9 10">
    <name type="scientific">Methanobacterium bryantii</name>
    <dbReference type="NCBI Taxonomy" id="2161"/>
    <lineage>
        <taxon>Archaea</taxon>
        <taxon>Methanobacteriati</taxon>
        <taxon>Methanobacteriota</taxon>
        <taxon>Methanomada group</taxon>
        <taxon>Methanobacteria</taxon>
        <taxon>Methanobacteriales</taxon>
        <taxon>Methanobacteriaceae</taxon>
        <taxon>Methanobacterium</taxon>
    </lineage>
</organism>
<evidence type="ECO:0000256" key="5">
    <source>
        <dbReference type="ARBA" id="ARBA00022490"/>
    </source>
</evidence>
<dbReference type="SUPFAM" id="SSF109755">
    <property type="entry name" value="PhoU-like"/>
    <property type="match status" value="1"/>
</dbReference>
<dbReference type="FunFam" id="1.20.58.220:FF:000004">
    <property type="entry name" value="Phosphate-specific transport system accessory protein PhoU"/>
    <property type="match status" value="1"/>
</dbReference>